<dbReference type="Proteomes" id="UP000002219">
    <property type="component" value="Chromosome 2"/>
</dbReference>
<organism evidence="2 3">
    <name type="scientific">Nocardiopsis dassonvillei (strain ATCC 23218 / DSM 43111 / CIP 107115 / JCM 7437 / KCTC 9190 / NBRC 14626 / NCTC 10488 / NRRL B-5397 / IMRU 509)</name>
    <name type="common">Actinomadura dassonvillei</name>
    <dbReference type="NCBI Taxonomy" id="446468"/>
    <lineage>
        <taxon>Bacteria</taxon>
        <taxon>Bacillati</taxon>
        <taxon>Actinomycetota</taxon>
        <taxon>Actinomycetes</taxon>
        <taxon>Streptosporangiales</taxon>
        <taxon>Nocardiopsidaceae</taxon>
        <taxon>Nocardiopsis</taxon>
    </lineage>
</organism>
<gene>
    <name evidence="2" type="ordered locus">Ndas_5083</name>
</gene>
<reference evidence="2 3" key="1">
    <citation type="journal article" date="2010" name="Stand. Genomic Sci.">
        <title>Complete genome sequence of Nocardiopsis dassonvillei type strain (IMRU 509).</title>
        <authorList>
            <person name="Sun H."/>
            <person name="Lapidus A."/>
            <person name="Nolan M."/>
            <person name="Lucas S."/>
            <person name="Del Rio T.G."/>
            <person name="Tice H."/>
            <person name="Cheng J.F."/>
            <person name="Tapia R."/>
            <person name="Han C."/>
            <person name="Goodwin L."/>
            <person name="Pitluck S."/>
            <person name="Pagani I."/>
            <person name="Ivanova N."/>
            <person name="Mavromatis K."/>
            <person name="Mikhailova N."/>
            <person name="Pati A."/>
            <person name="Chen A."/>
            <person name="Palaniappan K."/>
            <person name="Land M."/>
            <person name="Hauser L."/>
            <person name="Chang Y.J."/>
            <person name="Jeffries C.D."/>
            <person name="Djao O.D."/>
            <person name="Rohde M."/>
            <person name="Sikorski J."/>
            <person name="Goker M."/>
            <person name="Woyke T."/>
            <person name="Bristow J."/>
            <person name="Eisen J.A."/>
            <person name="Markowitz V."/>
            <person name="Hugenholtz P."/>
            <person name="Kyrpides N.C."/>
            <person name="Klenk H.P."/>
        </authorList>
    </citation>
    <scope>NUCLEOTIDE SEQUENCE [LARGE SCALE GENOMIC DNA]</scope>
    <source>
        <strain evidence="3">ATCC 23218 / DSM 43111 / CIP 107115 / JCM 7437 / KCTC 9190 / NBRC 14626 / NCTC 10488 / NRRL B-5397 / IMRU 509</strain>
        <plasmid evidence="3">Chromosome 2</plasmid>
    </source>
</reference>
<dbReference type="STRING" id="446468.Ndas_5083"/>
<dbReference type="PANTHER" id="PTHR43441:SF10">
    <property type="entry name" value="ACETYLTRANSFERASE"/>
    <property type="match status" value="1"/>
</dbReference>
<geneLocation type="plasmid" evidence="3">
    <name>pNDAS01</name>
</geneLocation>
<dbReference type="InterPro" id="IPR000182">
    <property type="entry name" value="GNAT_dom"/>
</dbReference>
<keyword evidence="3" id="KW-1185">Reference proteome</keyword>
<dbReference type="eggNOG" id="COG1670">
    <property type="taxonomic scope" value="Bacteria"/>
</dbReference>
<feature type="domain" description="N-acetyltransferase" evidence="1">
    <location>
        <begin position="19"/>
        <end position="186"/>
    </location>
</feature>
<name>D7B8F6_NOCDD</name>
<dbReference type="CDD" id="cd04301">
    <property type="entry name" value="NAT_SF"/>
    <property type="match status" value="1"/>
</dbReference>
<dbReference type="GO" id="GO:0005737">
    <property type="term" value="C:cytoplasm"/>
    <property type="evidence" value="ECO:0007669"/>
    <property type="project" value="TreeGrafter"/>
</dbReference>
<proteinExistence type="predicted"/>
<dbReference type="PANTHER" id="PTHR43441">
    <property type="entry name" value="RIBOSOMAL-PROTEIN-SERINE ACETYLTRANSFERASE"/>
    <property type="match status" value="1"/>
</dbReference>
<accession>D7B8F6</accession>
<dbReference type="Pfam" id="PF13302">
    <property type="entry name" value="Acetyltransf_3"/>
    <property type="match status" value="1"/>
</dbReference>
<dbReference type="PROSITE" id="PS51186">
    <property type="entry name" value="GNAT"/>
    <property type="match status" value="1"/>
</dbReference>
<dbReference type="HOGENOM" id="CLU_013985_3_4_11"/>
<dbReference type="GO" id="GO:1990189">
    <property type="term" value="F:protein N-terminal-serine acetyltransferase activity"/>
    <property type="evidence" value="ECO:0007669"/>
    <property type="project" value="TreeGrafter"/>
</dbReference>
<dbReference type="EMBL" id="CP002041">
    <property type="protein sequence ID" value="ADH70464.1"/>
    <property type="molecule type" value="Genomic_DNA"/>
</dbReference>
<dbReference type="SUPFAM" id="SSF55729">
    <property type="entry name" value="Acyl-CoA N-acyltransferases (Nat)"/>
    <property type="match status" value="1"/>
</dbReference>
<dbReference type="InterPro" id="IPR051908">
    <property type="entry name" value="Ribosomal_N-acetyltransferase"/>
</dbReference>
<evidence type="ECO:0000313" key="3">
    <source>
        <dbReference type="Proteomes" id="UP000002219"/>
    </source>
</evidence>
<evidence type="ECO:0000259" key="1">
    <source>
        <dbReference type="PROSITE" id="PS51186"/>
    </source>
</evidence>
<dbReference type="InterPro" id="IPR016181">
    <property type="entry name" value="Acyl_CoA_acyltransferase"/>
</dbReference>
<sequence>MAVAWRGQSADEEEAAAVYRLRGWEPGDADRVLEAFAEPELAWQSPEVPDTPELAAAWIDRQRVRAEEGTAFGFAVVEDGGPVLGHVQVNVTSRAHDTGWVSYWTLAEARGRGVATAATLLVSEYAFAEAGLFRLELGHRLNNPGSCVVARRSGFRPEGIERRKLRYGAERFDTGAHARLATDPVEGVDPRPCAS</sequence>
<dbReference type="GO" id="GO:0008999">
    <property type="term" value="F:protein-N-terminal-alanine acetyltransferase activity"/>
    <property type="evidence" value="ECO:0007669"/>
    <property type="project" value="TreeGrafter"/>
</dbReference>
<dbReference type="Gene3D" id="3.40.630.30">
    <property type="match status" value="1"/>
</dbReference>
<protein>
    <submittedName>
        <fullName evidence="2">GCN5-related N-acetyltransferase</fullName>
    </submittedName>
</protein>
<dbReference type="AlphaFoldDB" id="D7B8F6"/>
<dbReference type="KEGG" id="nda:Ndas_5083"/>
<evidence type="ECO:0000313" key="2">
    <source>
        <dbReference type="EMBL" id="ADH70464.1"/>
    </source>
</evidence>